<dbReference type="GO" id="GO:0052851">
    <property type="term" value="F:ferric-chelate reductase (NADPH) activity"/>
    <property type="evidence" value="ECO:0007669"/>
    <property type="project" value="TreeGrafter"/>
</dbReference>
<comment type="caution">
    <text evidence="3">The sequence shown here is derived from an EMBL/GenBank/DDBJ whole genome shotgun (WGS) entry which is preliminary data.</text>
</comment>
<dbReference type="GO" id="GO:0005886">
    <property type="term" value="C:plasma membrane"/>
    <property type="evidence" value="ECO:0007669"/>
    <property type="project" value="TreeGrafter"/>
</dbReference>
<dbReference type="GO" id="GO:0015677">
    <property type="term" value="P:copper ion import"/>
    <property type="evidence" value="ECO:0007669"/>
    <property type="project" value="TreeGrafter"/>
</dbReference>
<dbReference type="Pfam" id="PF03807">
    <property type="entry name" value="F420_oxidored"/>
    <property type="match status" value="1"/>
</dbReference>
<sequence>MSIGILGAGAFGTELARNLSARGIPAVIANSRGPASLAALAEELAPHVRAVSFDEAARADIVILAVTWVKLANALQGLPHWGSRIVVDAANPDEVPSLKPVELNGRLSSEVVSDMLPGARVVKAFIDIEAEIFNEPAPAGGRRVLFYSGNDAEAKRQVGDLMAQMGFYAVDLGSLAVGGSLAQFPGEPFPGINFVKF</sequence>
<dbReference type="PANTHER" id="PTHR14239">
    <property type="entry name" value="DUDULIN-RELATED"/>
    <property type="match status" value="1"/>
</dbReference>
<reference evidence="3 4" key="1">
    <citation type="submission" date="2014-02" db="EMBL/GenBank/DDBJ databases">
        <title>Whole genome sequence of Sphingobium chlorophenolicum NBRC 16172.</title>
        <authorList>
            <person name="Gan H.M."/>
            <person name="Gan H.Y."/>
            <person name="Chew T.H."/>
            <person name="Savka M.A."/>
        </authorList>
    </citation>
    <scope>NUCLEOTIDE SEQUENCE [LARGE SCALE GENOMIC DNA]</scope>
    <source>
        <strain evidence="3 4">NBRC 16172</strain>
    </source>
</reference>
<keyword evidence="1" id="KW-0560">Oxidoreductase</keyword>
<accession>A0A081RFC9</accession>
<evidence type="ECO:0000256" key="1">
    <source>
        <dbReference type="ARBA" id="ARBA00023002"/>
    </source>
</evidence>
<name>A0A081RFC9_SPHCR</name>
<feature type="domain" description="Pyrroline-5-carboxylate reductase catalytic N-terminal" evidence="2">
    <location>
        <begin position="3"/>
        <end position="92"/>
    </location>
</feature>
<dbReference type="EMBL" id="JFHR01000016">
    <property type="protein sequence ID" value="KEQ53902.1"/>
    <property type="molecule type" value="Genomic_DNA"/>
</dbReference>
<dbReference type="InterPro" id="IPR036291">
    <property type="entry name" value="NAD(P)-bd_dom_sf"/>
</dbReference>
<gene>
    <name evidence="3" type="ORF">BV95_01774</name>
</gene>
<dbReference type="InterPro" id="IPR051267">
    <property type="entry name" value="STEAP_metalloreductase"/>
</dbReference>
<dbReference type="RefSeq" id="WP_037450190.1">
    <property type="nucleotide sequence ID" value="NZ_JFHR01000016.1"/>
</dbReference>
<dbReference type="Gene3D" id="3.40.50.720">
    <property type="entry name" value="NAD(P)-binding Rossmann-like Domain"/>
    <property type="match status" value="1"/>
</dbReference>
<evidence type="ECO:0000313" key="3">
    <source>
        <dbReference type="EMBL" id="KEQ53902.1"/>
    </source>
</evidence>
<protein>
    <submittedName>
        <fullName evidence="3">NADP oxidoreductase, coenzyme F420-dependent protein</fullName>
    </submittedName>
</protein>
<evidence type="ECO:0000259" key="2">
    <source>
        <dbReference type="Pfam" id="PF03807"/>
    </source>
</evidence>
<dbReference type="PATRIC" id="fig|46429.4.peg.1742"/>
<dbReference type="InterPro" id="IPR028939">
    <property type="entry name" value="P5C_Rdtase_cat_N"/>
</dbReference>
<organism evidence="3 4">
    <name type="scientific">Sphingobium chlorophenolicum</name>
    <dbReference type="NCBI Taxonomy" id="46429"/>
    <lineage>
        <taxon>Bacteria</taxon>
        <taxon>Pseudomonadati</taxon>
        <taxon>Pseudomonadota</taxon>
        <taxon>Alphaproteobacteria</taxon>
        <taxon>Sphingomonadales</taxon>
        <taxon>Sphingomonadaceae</taxon>
        <taxon>Sphingobium</taxon>
    </lineage>
</organism>
<proteinExistence type="predicted"/>
<dbReference type="eggNOG" id="COG2085">
    <property type="taxonomic scope" value="Bacteria"/>
</dbReference>
<dbReference type="AlphaFoldDB" id="A0A081RFC9"/>
<dbReference type="SUPFAM" id="SSF51735">
    <property type="entry name" value="NAD(P)-binding Rossmann-fold domains"/>
    <property type="match status" value="1"/>
</dbReference>
<dbReference type="Proteomes" id="UP000028411">
    <property type="component" value="Unassembled WGS sequence"/>
</dbReference>
<dbReference type="PANTHER" id="PTHR14239:SF0">
    <property type="entry name" value="F420-DEPENDENT NADP REDUCTASE"/>
    <property type="match status" value="1"/>
</dbReference>
<evidence type="ECO:0000313" key="4">
    <source>
        <dbReference type="Proteomes" id="UP000028411"/>
    </source>
</evidence>
<dbReference type="GO" id="GO:0008823">
    <property type="term" value="F:cupric reductase (NADH) activity"/>
    <property type="evidence" value="ECO:0007669"/>
    <property type="project" value="TreeGrafter"/>
</dbReference>